<dbReference type="GO" id="GO:0016746">
    <property type="term" value="F:acyltransferase activity"/>
    <property type="evidence" value="ECO:0007669"/>
    <property type="project" value="UniProtKB-KW"/>
</dbReference>
<organism evidence="11 12">
    <name type="scientific">Tabrizicola soli</name>
    <dbReference type="NCBI Taxonomy" id="2185115"/>
    <lineage>
        <taxon>Bacteria</taxon>
        <taxon>Pseudomonadati</taxon>
        <taxon>Pseudomonadota</taxon>
        <taxon>Alphaproteobacteria</taxon>
        <taxon>Rhodobacterales</taxon>
        <taxon>Paracoccaceae</taxon>
        <taxon>Tabrizicola</taxon>
    </lineage>
</organism>
<dbReference type="Proteomes" id="UP001595445">
    <property type="component" value="Unassembled WGS sequence"/>
</dbReference>
<feature type="transmembrane region" description="Helical" evidence="9">
    <location>
        <begin position="183"/>
        <end position="202"/>
    </location>
</feature>
<dbReference type="PROSITE" id="PS50263">
    <property type="entry name" value="CN_HYDROLASE"/>
    <property type="match status" value="1"/>
</dbReference>
<evidence type="ECO:0000256" key="5">
    <source>
        <dbReference type="ARBA" id="ARBA00022692"/>
    </source>
</evidence>
<proteinExistence type="inferred from homology"/>
<evidence type="ECO:0000256" key="9">
    <source>
        <dbReference type="HAMAP-Rule" id="MF_01148"/>
    </source>
</evidence>
<accession>A0ABV7DTZ6</accession>
<dbReference type="NCBIfam" id="TIGR00546">
    <property type="entry name" value="lnt"/>
    <property type="match status" value="1"/>
</dbReference>
<keyword evidence="3 9" id="KW-1003">Cell membrane</keyword>
<keyword evidence="8 9" id="KW-0012">Acyltransferase</keyword>
<dbReference type="Pfam" id="PF20154">
    <property type="entry name" value="LNT_N"/>
    <property type="match status" value="1"/>
</dbReference>
<feature type="transmembrane region" description="Helical" evidence="9">
    <location>
        <begin position="117"/>
        <end position="143"/>
    </location>
</feature>
<comment type="pathway">
    <text evidence="9">Protein modification; lipoprotein biosynthesis (N-acyl transfer).</text>
</comment>
<dbReference type="InterPro" id="IPR036526">
    <property type="entry name" value="C-N_Hydrolase_sf"/>
</dbReference>
<reference evidence="12" key="1">
    <citation type="journal article" date="2019" name="Int. J. Syst. Evol. Microbiol.">
        <title>The Global Catalogue of Microorganisms (GCM) 10K type strain sequencing project: providing services to taxonomists for standard genome sequencing and annotation.</title>
        <authorList>
            <consortium name="The Broad Institute Genomics Platform"/>
            <consortium name="The Broad Institute Genome Sequencing Center for Infectious Disease"/>
            <person name="Wu L."/>
            <person name="Ma J."/>
        </authorList>
    </citation>
    <scope>NUCLEOTIDE SEQUENCE [LARGE SCALE GENOMIC DNA]</scope>
    <source>
        <strain evidence="12">KCTC 62102</strain>
    </source>
</reference>
<dbReference type="EMBL" id="JBHRSM010000015">
    <property type="protein sequence ID" value="MFC3086048.1"/>
    <property type="molecule type" value="Genomic_DNA"/>
</dbReference>
<keyword evidence="7 9" id="KW-0472">Membrane</keyword>
<keyword evidence="12" id="KW-1185">Reference proteome</keyword>
<evidence type="ECO:0000313" key="11">
    <source>
        <dbReference type="EMBL" id="MFC3086048.1"/>
    </source>
</evidence>
<dbReference type="PANTHER" id="PTHR38686">
    <property type="entry name" value="APOLIPOPROTEIN N-ACYLTRANSFERASE"/>
    <property type="match status" value="1"/>
</dbReference>
<keyword evidence="6 9" id="KW-1133">Transmembrane helix</keyword>
<evidence type="ECO:0000313" key="12">
    <source>
        <dbReference type="Proteomes" id="UP001595445"/>
    </source>
</evidence>
<evidence type="ECO:0000256" key="6">
    <source>
        <dbReference type="ARBA" id="ARBA00022989"/>
    </source>
</evidence>
<dbReference type="PANTHER" id="PTHR38686:SF1">
    <property type="entry name" value="APOLIPOPROTEIN N-ACYLTRANSFERASE"/>
    <property type="match status" value="1"/>
</dbReference>
<dbReference type="RefSeq" id="WP_197647021.1">
    <property type="nucleotide sequence ID" value="NZ_JAEACP010000022.1"/>
</dbReference>
<dbReference type="InterPro" id="IPR004563">
    <property type="entry name" value="Apolipo_AcylTrfase"/>
</dbReference>
<comment type="caution">
    <text evidence="11">The sequence shown here is derived from an EMBL/GenBank/DDBJ whole genome shotgun (WGS) entry which is preliminary data.</text>
</comment>
<feature type="transmembrane region" description="Helical" evidence="9">
    <location>
        <begin position="86"/>
        <end position="110"/>
    </location>
</feature>
<gene>
    <name evidence="9 11" type="primary">lnt</name>
    <name evidence="11" type="ORF">ACFOD6_08305</name>
</gene>
<feature type="transmembrane region" description="Helical" evidence="9">
    <location>
        <begin position="31"/>
        <end position="48"/>
    </location>
</feature>
<keyword evidence="5 9" id="KW-0812">Transmembrane</keyword>
<comment type="catalytic activity">
    <reaction evidence="9">
        <text>N-terminal S-1,2-diacyl-sn-glyceryl-L-cysteinyl-[lipoprotein] + a glycerophospholipid = N-acyl-S-1,2-diacyl-sn-glyceryl-L-cysteinyl-[lipoprotein] + a 2-acyl-sn-glycero-3-phospholipid + H(+)</text>
        <dbReference type="Rhea" id="RHEA:48228"/>
        <dbReference type="Rhea" id="RHEA-COMP:14681"/>
        <dbReference type="Rhea" id="RHEA-COMP:14684"/>
        <dbReference type="ChEBI" id="CHEBI:15378"/>
        <dbReference type="ChEBI" id="CHEBI:136912"/>
        <dbReference type="ChEBI" id="CHEBI:140656"/>
        <dbReference type="ChEBI" id="CHEBI:140657"/>
        <dbReference type="ChEBI" id="CHEBI:140660"/>
        <dbReference type="EC" id="2.3.1.269"/>
    </reaction>
</comment>
<feature type="domain" description="CN hydrolase" evidence="10">
    <location>
        <begin position="216"/>
        <end position="455"/>
    </location>
</feature>
<comment type="function">
    <text evidence="9">Catalyzes the phospholipid dependent N-acylation of the N-terminal cysteine of apolipoprotein, the last step in lipoprotein maturation.</text>
</comment>
<dbReference type="EC" id="2.3.1.269" evidence="9"/>
<name>A0ABV7DTZ6_9RHOB</name>
<dbReference type="Gene3D" id="3.60.110.10">
    <property type="entry name" value="Carbon-nitrogen hydrolase"/>
    <property type="match status" value="1"/>
</dbReference>
<dbReference type="Pfam" id="PF00795">
    <property type="entry name" value="CN_hydrolase"/>
    <property type="match status" value="1"/>
</dbReference>
<evidence type="ECO:0000259" key="10">
    <source>
        <dbReference type="PROSITE" id="PS50263"/>
    </source>
</evidence>
<evidence type="ECO:0000256" key="7">
    <source>
        <dbReference type="ARBA" id="ARBA00023136"/>
    </source>
</evidence>
<evidence type="ECO:0000256" key="4">
    <source>
        <dbReference type="ARBA" id="ARBA00022679"/>
    </source>
</evidence>
<dbReference type="CDD" id="cd07571">
    <property type="entry name" value="ALP_N-acyl_transferase"/>
    <property type="match status" value="1"/>
</dbReference>
<evidence type="ECO:0000256" key="2">
    <source>
        <dbReference type="ARBA" id="ARBA00010065"/>
    </source>
</evidence>
<evidence type="ECO:0000256" key="1">
    <source>
        <dbReference type="ARBA" id="ARBA00004651"/>
    </source>
</evidence>
<comment type="subcellular location">
    <subcellularLocation>
        <location evidence="1 9">Cell membrane</location>
        <topology evidence="1 9">Multi-pass membrane protein</topology>
    </subcellularLocation>
</comment>
<comment type="similarity">
    <text evidence="2 9">Belongs to the CN hydrolase family. Apolipoprotein N-acyltransferase subfamily.</text>
</comment>
<dbReference type="InterPro" id="IPR003010">
    <property type="entry name" value="C-N_Hydrolase"/>
</dbReference>
<protein>
    <recommendedName>
        <fullName evidence="9">Apolipoprotein N-acyltransferase</fullName>
        <shortName evidence="9">ALP N-acyltransferase</shortName>
        <ecNumber evidence="9">2.3.1.269</ecNumber>
    </recommendedName>
</protein>
<keyword evidence="4 9" id="KW-0808">Transferase</keyword>
<sequence length="498" mass="53416">MAHRLAGRRRLALAFGLGVLAALGQAPWGLWPLTLAGLAGLVWLVARAEGARPAFWIGLAAGTGHFALALSWIVEPFLIDIARHGWMAPFAVLFLSVGLGLFWALAAALARRTRVPALGFVAGFTALEWLRGVIFTGFPWAMAGHVWIGTPPDQLAALAGPSGLSLLALLAAALPVMWRWRGLAASALLLALAFGFGLWRLGQPMPEDRAVSLRLVQPDAEQSLKWDQALADEFLGRLLDLTAEGTPADLTLWPETAVPFMLEYAPMVAGMVTAASGGRPVVAGIQREEAGRYYNSLRILEGEGVERVRYDKAHLVPFGEYIPFGDLAYDWFGLRAFAAQAGATYSAGPGPMVLDLGAMGKVLPLICYEAIFPRFVNAAPERADWMLQATNDAWFGVWTGPFQHVAQARLRAVEQGLPLVRVANTGVTAVVDARGRVVAALPFGTMAALDAALPGALPPTPYARWGDGPVLLLLAGLSLLSLRRPRRNSPRNSPRNSH</sequence>
<feature type="transmembrane region" description="Helical" evidence="9">
    <location>
        <begin position="55"/>
        <end position="74"/>
    </location>
</feature>
<dbReference type="HAMAP" id="MF_01148">
    <property type="entry name" value="Lnt"/>
    <property type="match status" value="1"/>
</dbReference>
<evidence type="ECO:0000256" key="3">
    <source>
        <dbReference type="ARBA" id="ARBA00022475"/>
    </source>
</evidence>
<feature type="transmembrane region" description="Helical" evidence="9">
    <location>
        <begin position="155"/>
        <end position="176"/>
    </location>
</feature>
<dbReference type="SUPFAM" id="SSF56317">
    <property type="entry name" value="Carbon-nitrogen hydrolase"/>
    <property type="match status" value="1"/>
</dbReference>
<evidence type="ECO:0000256" key="8">
    <source>
        <dbReference type="ARBA" id="ARBA00023315"/>
    </source>
</evidence>
<dbReference type="InterPro" id="IPR045378">
    <property type="entry name" value="LNT_N"/>
</dbReference>